<evidence type="ECO:0000256" key="1">
    <source>
        <dbReference type="ARBA" id="ARBA00004685"/>
    </source>
</evidence>
<evidence type="ECO:0000256" key="2">
    <source>
        <dbReference type="ARBA" id="ARBA00023002"/>
    </source>
</evidence>
<evidence type="ECO:0000256" key="4">
    <source>
        <dbReference type="SAM" id="Phobius"/>
    </source>
</evidence>
<dbReference type="GO" id="GO:0043386">
    <property type="term" value="P:mycotoxin biosynthetic process"/>
    <property type="evidence" value="ECO:0007669"/>
    <property type="project" value="InterPro"/>
</dbReference>
<dbReference type="AlphaFoldDB" id="A0A6A6Q353"/>
<accession>A0A6A6Q353</accession>
<evidence type="ECO:0000313" key="6">
    <source>
        <dbReference type="Proteomes" id="UP000799767"/>
    </source>
</evidence>
<protein>
    <recommendedName>
        <fullName evidence="7">Tat pathway signal sequence</fullName>
    </recommendedName>
</protein>
<comment type="pathway">
    <text evidence="1">Mycotoxin biosynthesis.</text>
</comment>
<feature type="transmembrane region" description="Helical" evidence="4">
    <location>
        <begin position="45"/>
        <end position="66"/>
    </location>
</feature>
<keyword evidence="4" id="KW-0472">Membrane</keyword>
<organism evidence="5 6">
    <name type="scientific">Neohortaea acidophila</name>
    <dbReference type="NCBI Taxonomy" id="245834"/>
    <lineage>
        <taxon>Eukaryota</taxon>
        <taxon>Fungi</taxon>
        <taxon>Dikarya</taxon>
        <taxon>Ascomycota</taxon>
        <taxon>Pezizomycotina</taxon>
        <taxon>Dothideomycetes</taxon>
        <taxon>Dothideomycetidae</taxon>
        <taxon>Mycosphaerellales</taxon>
        <taxon>Teratosphaeriaceae</taxon>
        <taxon>Neohortaea</taxon>
    </lineage>
</organism>
<keyword evidence="6" id="KW-1185">Reference proteome</keyword>
<evidence type="ECO:0000256" key="3">
    <source>
        <dbReference type="ARBA" id="ARBA00035112"/>
    </source>
</evidence>
<dbReference type="PANTHER" id="PTHR33365">
    <property type="entry name" value="YALI0B05434P"/>
    <property type="match status" value="1"/>
</dbReference>
<dbReference type="Proteomes" id="UP000799767">
    <property type="component" value="Unassembled WGS sequence"/>
</dbReference>
<keyword evidence="4" id="KW-0812">Transmembrane</keyword>
<reference evidence="5" key="1">
    <citation type="journal article" date="2020" name="Stud. Mycol.">
        <title>101 Dothideomycetes genomes: a test case for predicting lifestyles and emergence of pathogens.</title>
        <authorList>
            <person name="Haridas S."/>
            <person name="Albert R."/>
            <person name="Binder M."/>
            <person name="Bloem J."/>
            <person name="Labutti K."/>
            <person name="Salamov A."/>
            <person name="Andreopoulos B."/>
            <person name="Baker S."/>
            <person name="Barry K."/>
            <person name="Bills G."/>
            <person name="Bluhm B."/>
            <person name="Cannon C."/>
            <person name="Castanera R."/>
            <person name="Culley D."/>
            <person name="Daum C."/>
            <person name="Ezra D."/>
            <person name="Gonzalez J."/>
            <person name="Henrissat B."/>
            <person name="Kuo A."/>
            <person name="Liang C."/>
            <person name="Lipzen A."/>
            <person name="Lutzoni F."/>
            <person name="Magnuson J."/>
            <person name="Mondo S."/>
            <person name="Nolan M."/>
            <person name="Ohm R."/>
            <person name="Pangilinan J."/>
            <person name="Park H.-J."/>
            <person name="Ramirez L."/>
            <person name="Alfaro M."/>
            <person name="Sun H."/>
            <person name="Tritt A."/>
            <person name="Yoshinaga Y."/>
            <person name="Zwiers L.-H."/>
            <person name="Turgeon B."/>
            <person name="Goodwin S."/>
            <person name="Spatafora J."/>
            <person name="Crous P."/>
            <person name="Grigoriev I."/>
        </authorList>
    </citation>
    <scope>NUCLEOTIDE SEQUENCE</scope>
    <source>
        <strain evidence="5">CBS 113389</strain>
    </source>
</reference>
<evidence type="ECO:0008006" key="7">
    <source>
        <dbReference type="Google" id="ProtNLM"/>
    </source>
</evidence>
<comment type="similarity">
    <text evidence="3">Belongs to the ustYa family.</text>
</comment>
<name>A0A6A6Q353_9PEZI</name>
<gene>
    <name evidence="5" type="ORF">BDY17DRAFT_78906</name>
</gene>
<dbReference type="GeneID" id="54479706"/>
<dbReference type="RefSeq" id="XP_033593003.1">
    <property type="nucleotide sequence ID" value="XM_033738705.1"/>
</dbReference>
<proteinExistence type="inferred from homology"/>
<dbReference type="EMBL" id="MU001632">
    <property type="protein sequence ID" value="KAF2486434.1"/>
    <property type="molecule type" value="Genomic_DNA"/>
</dbReference>
<dbReference type="InterPro" id="IPR021765">
    <property type="entry name" value="UstYa-like"/>
</dbReference>
<dbReference type="PANTHER" id="PTHR33365:SF11">
    <property type="entry name" value="TAT PATHWAY SIGNAL SEQUENCE"/>
    <property type="match status" value="1"/>
</dbReference>
<dbReference type="OrthoDB" id="3687641at2759"/>
<evidence type="ECO:0000313" key="5">
    <source>
        <dbReference type="EMBL" id="KAF2486434.1"/>
    </source>
</evidence>
<dbReference type="Pfam" id="PF11807">
    <property type="entry name" value="UstYa"/>
    <property type="match status" value="1"/>
</dbReference>
<sequence>MPSTMVWTKLESQNEHWGAEDEYTEEQLLDSKARLQRSLKRARRWMLVLGLLSFVLAAVLLAPSWIRGRRWDDGKRIFDASAARKEVVFDEEPMYMAQNSDAAWEALTPSHGLVNIPSANGTRTVYGVSMYHQLHCLNNIRKFFWTTQVEDKPTDDVHSAHVADIVHIVHCFDYIRQGIMCAGDTTLESPARRVPLAAENARSPIDGSGISHSCADYGAIEAYMQTHGAYPKEL</sequence>
<keyword evidence="4" id="KW-1133">Transmembrane helix</keyword>
<dbReference type="GO" id="GO:0016491">
    <property type="term" value="F:oxidoreductase activity"/>
    <property type="evidence" value="ECO:0007669"/>
    <property type="project" value="UniProtKB-KW"/>
</dbReference>
<keyword evidence="2" id="KW-0560">Oxidoreductase</keyword>